<evidence type="ECO:0000256" key="3">
    <source>
        <dbReference type="ARBA" id="ARBA00022553"/>
    </source>
</evidence>
<dbReference type="EMBL" id="SLYC01000007">
    <property type="protein sequence ID" value="TCQ04144.1"/>
    <property type="molecule type" value="Genomic_DNA"/>
</dbReference>
<dbReference type="InterPro" id="IPR036097">
    <property type="entry name" value="HisK_dim/P_sf"/>
</dbReference>
<reference evidence="11 12" key="1">
    <citation type="submission" date="2019-03" db="EMBL/GenBank/DDBJ databases">
        <title>Genomic Encyclopedia of Type Strains, Phase IV (KMG-IV): sequencing the most valuable type-strain genomes for metagenomic binning, comparative biology and taxonomic classification.</title>
        <authorList>
            <person name="Goeker M."/>
        </authorList>
    </citation>
    <scope>NUCLEOTIDE SEQUENCE [LARGE SCALE GENOMIC DNA]</scope>
    <source>
        <strain evidence="11 12">DSM 100013</strain>
    </source>
</reference>
<feature type="transmembrane region" description="Helical" evidence="9">
    <location>
        <begin position="12"/>
        <end position="28"/>
    </location>
</feature>
<evidence type="ECO:0000256" key="9">
    <source>
        <dbReference type="SAM" id="Phobius"/>
    </source>
</evidence>
<dbReference type="SUPFAM" id="SSF55785">
    <property type="entry name" value="PYP-like sensor domain (PAS domain)"/>
    <property type="match status" value="1"/>
</dbReference>
<dbReference type="SMART" id="SM00387">
    <property type="entry name" value="HATPase_c"/>
    <property type="match status" value="1"/>
</dbReference>
<dbReference type="SUPFAM" id="SSF55874">
    <property type="entry name" value="ATPase domain of HSP90 chaperone/DNA topoisomerase II/histidine kinase"/>
    <property type="match status" value="1"/>
</dbReference>
<keyword evidence="4" id="KW-0808">Transferase</keyword>
<evidence type="ECO:0000259" key="10">
    <source>
        <dbReference type="PROSITE" id="PS50109"/>
    </source>
</evidence>
<evidence type="ECO:0000256" key="4">
    <source>
        <dbReference type="ARBA" id="ARBA00022679"/>
    </source>
</evidence>
<dbReference type="InterPro" id="IPR035965">
    <property type="entry name" value="PAS-like_dom_sf"/>
</dbReference>
<dbReference type="NCBIfam" id="TIGR00229">
    <property type="entry name" value="sensory_box"/>
    <property type="match status" value="1"/>
</dbReference>
<dbReference type="Gene3D" id="3.30.450.20">
    <property type="entry name" value="PAS domain"/>
    <property type="match status" value="1"/>
</dbReference>
<feature type="transmembrane region" description="Helical" evidence="9">
    <location>
        <begin position="103"/>
        <end position="124"/>
    </location>
</feature>
<dbReference type="GO" id="GO:0005886">
    <property type="term" value="C:plasma membrane"/>
    <property type="evidence" value="ECO:0007669"/>
    <property type="project" value="TreeGrafter"/>
</dbReference>
<evidence type="ECO:0000256" key="1">
    <source>
        <dbReference type="ARBA" id="ARBA00000085"/>
    </source>
</evidence>
<keyword evidence="12" id="KW-1185">Reference proteome</keyword>
<evidence type="ECO:0000256" key="5">
    <source>
        <dbReference type="ARBA" id="ARBA00022741"/>
    </source>
</evidence>
<dbReference type="SUPFAM" id="SSF47384">
    <property type="entry name" value="Homodimeric domain of signal transducing histidine kinase"/>
    <property type="match status" value="1"/>
</dbReference>
<dbReference type="InterPro" id="IPR000014">
    <property type="entry name" value="PAS"/>
</dbReference>
<gene>
    <name evidence="11" type="ORF">EDD79_100722</name>
</gene>
<dbReference type="Proteomes" id="UP000295504">
    <property type="component" value="Unassembled WGS sequence"/>
</dbReference>
<evidence type="ECO:0000256" key="7">
    <source>
        <dbReference type="ARBA" id="ARBA00022840"/>
    </source>
</evidence>
<keyword evidence="9" id="KW-0812">Transmembrane</keyword>
<dbReference type="CDD" id="cd00082">
    <property type="entry name" value="HisKA"/>
    <property type="match status" value="1"/>
</dbReference>
<protein>
    <recommendedName>
        <fullName evidence="2">histidine kinase</fullName>
        <ecNumber evidence="2">2.7.13.3</ecNumber>
    </recommendedName>
</protein>
<evidence type="ECO:0000313" key="12">
    <source>
        <dbReference type="Proteomes" id="UP000295504"/>
    </source>
</evidence>
<name>A0A4V2T476_9FIRM</name>
<sequence>MSSNLLKDELSVKNLFLLLVFSSIMYFLSRMNHVFFHTLIEFICIMIAFNMLILSINTYKLNSKFYIIFLGIAFGFIGILDFLHMITFEGVNILPKESIEMTMVFWVAYRLMESISILIACFLINKKFNNKLKYIVITYLAITSLIIWSVYVMGIFSHTIDSKNLYSFRIGVETIAILILFISLIKLIKIKPLIDNTTYSYIKLSIILTLISEFLIIFYLGLYNTCFVLGNIFKLLSFYYLYKAIVQKGLKIPYTKLKKSETKYRKLIEASPDGIVIYNGRNIVYENQSFREILRIPTDSYVGTSDIYKYVPTELLEVFKKLDNLDDNYSDTVELNKILVNNVELSIEVVTTLIEFDGEMAILIIIRDINERVRAQELEKNRQALEQSKLYDKMKTEFISNIAHDLRTPLNIILGVSQLMNTNGQEYGSLDISKLRKYIHMIKQNSYRLLKLINNLIDMTKLEDRSLIMNYKNYNIIDVVENVTLSVASYVESKGIELTFDTSTEERVIKCDADLMERVVLNLISNAVKFTPKGGKIILNIYEEVEDIVITIEDTGIGIPKDVKDTIFNRFRQLDTPLHRQHLGSGIGLSLVKSIVEEHKGTITVDSQVGVGSIFSIRLPMENQVQSEAVFEEIAITNNTNIERINIEFSDIYSNNN</sequence>
<dbReference type="SMART" id="SM00388">
    <property type="entry name" value="HisKA"/>
    <property type="match status" value="1"/>
</dbReference>
<feature type="transmembrane region" description="Helical" evidence="9">
    <location>
        <begin position="65"/>
        <end position="83"/>
    </location>
</feature>
<dbReference type="InterPro" id="IPR003661">
    <property type="entry name" value="HisK_dim/P_dom"/>
</dbReference>
<evidence type="ECO:0000256" key="8">
    <source>
        <dbReference type="ARBA" id="ARBA00023012"/>
    </source>
</evidence>
<dbReference type="PRINTS" id="PR00344">
    <property type="entry name" value="BCTRLSENSOR"/>
</dbReference>
<keyword evidence="3" id="KW-0597">Phosphoprotein</keyword>
<dbReference type="Pfam" id="PF17159">
    <property type="entry name" value="MASE3"/>
    <property type="match status" value="1"/>
</dbReference>
<dbReference type="InterPro" id="IPR005467">
    <property type="entry name" value="His_kinase_dom"/>
</dbReference>
<dbReference type="InterPro" id="IPR033425">
    <property type="entry name" value="MASE3"/>
</dbReference>
<dbReference type="Pfam" id="PF02518">
    <property type="entry name" value="HATPase_c"/>
    <property type="match status" value="1"/>
</dbReference>
<accession>A0A4V2T476</accession>
<dbReference type="EC" id="2.7.13.3" evidence="2"/>
<evidence type="ECO:0000256" key="2">
    <source>
        <dbReference type="ARBA" id="ARBA00012438"/>
    </source>
</evidence>
<dbReference type="InterPro" id="IPR004358">
    <property type="entry name" value="Sig_transdc_His_kin-like_C"/>
</dbReference>
<dbReference type="GO" id="GO:0009927">
    <property type="term" value="F:histidine phosphotransfer kinase activity"/>
    <property type="evidence" value="ECO:0007669"/>
    <property type="project" value="TreeGrafter"/>
</dbReference>
<dbReference type="PANTHER" id="PTHR43047">
    <property type="entry name" value="TWO-COMPONENT HISTIDINE PROTEIN KINASE"/>
    <property type="match status" value="1"/>
</dbReference>
<keyword evidence="9" id="KW-0472">Membrane</keyword>
<feature type="domain" description="Histidine kinase" evidence="10">
    <location>
        <begin position="401"/>
        <end position="623"/>
    </location>
</feature>
<dbReference type="Pfam" id="PF13188">
    <property type="entry name" value="PAS_8"/>
    <property type="match status" value="1"/>
</dbReference>
<keyword evidence="8" id="KW-0902">Two-component regulatory system</keyword>
<keyword evidence="7" id="KW-0067">ATP-binding</keyword>
<proteinExistence type="predicted"/>
<dbReference type="PROSITE" id="PS50109">
    <property type="entry name" value="HIS_KIN"/>
    <property type="match status" value="1"/>
</dbReference>
<keyword evidence="5" id="KW-0547">Nucleotide-binding</keyword>
<feature type="transmembrane region" description="Helical" evidence="9">
    <location>
        <begin position="136"/>
        <end position="160"/>
    </location>
</feature>
<feature type="transmembrane region" description="Helical" evidence="9">
    <location>
        <begin position="200"/>
        <end position="221"/>
    </location>
</feature>
<dbReference type="InterPro" id="IPR003594">
    <property type="entry name" value="HATPase_dom"/>
</dbReference>
<keyword evidence="9" id="KW-1133">Transmembrane helix</keyword>
<dbReference type="PANTHER" id="PTHR43047:SF72">
    <property type="entry name" value="OSMOSENSING HISTIDINE PROTEIN KINASE SLN1"/>
    <property type="match status" value="1"/>
</dbReference>
<dbReference type="GO" id="GO:0005524">
    <property type="term" value="F:ATP binding"/>
    <property type="evidence" value="ECO:0007669"/>
    <property type="project" value="UniProtKB-KW"/>
</dbReference>
<comment type="catalytic activity">
    <reaction evidence="1">
        <text>ATP + protein L-histidine = ADP + protein N-phospho-L-histidine.</text>
        <dbReference type="EC" id="2.7.13.3"/>
    </reaction>
</comment>
<dbReference type="Pfam" id="PF00512">
    <property type="entry name" value="HisKA"/>
    <property type="match status" value="1"/>
</dbReference>
<dbReference type="GO" id="GO:0000155">
    <property type="term" value="F:phosphorelay sensor kinase activity"/>
    <property type="evidence" value="ECO:0007669"/>
    <property type="project" value="InterPro"/>
</dbReference>
<comment type="caution">
    <text evidence="11">The sequence shown here is derived from an EMBL/GenBank/DDBJ whole genome shotgun (WGS) entry which is preliminary data.</text>
</comment>
<evidence type="ECO:0000313" key="11">
    <source>
        <dbReference type="EMBL" id="TCQ04144.1"/>
    </source>
</evidence>
<organism evidence="11 12">
    <name type="scientific">Serpentinicella alkaliphila</name>
    <dbReference type="NCBI Taxonomy" id="1734049"/>
    <lineage>
        <taxon>Bacteria</taxon>
        <taxon>Bacillati</taxon>
        <taxon>Bacillota</taxon>
        <taxon>Clostridia</taxon>
        <taxon>Peptostreptococcales</taxon>
        <taxon>Natronincolaceae</taxon>
        <taxon>Serpentinicella</taxon>
    </lineage>
</organism>
<dbReference type="Gene3D" id="3.30.565.10">
    <property type="entry name" value="Histidine kinase-like ATPase, C-terminal domain"/>
    <property type="match status" value="1"/>
</dbReference>
<keyword evidence="6" id="KW-0418">Kinase</keyword>
<feature type="transmembrane region" description="Helical" evidence="9">
    <location>
        <begin position="34"/>
        <end position="53"/>
    </location>
</feature>
<dbReference type="AlphaFoldDB" id="A0A4V2T476"/>
<dbReference type="RefSeq" id="WP_165913631.1">
    <property type="nucleotide sequence ID" value="NZ_CP058648.1"/>
</dbReference>
<dbReference type="Gene3D" id="1.10.287.130">
    <property type="match status" value="1"/>
</dbReference>
<dbReference type="InterPro" id="IPR036890">
    <property type="entry name" value="HATPase_C_sf"/>
</dbReference>
<dbReference type="FunFam" id="3.30.565.10:FF:000037">
    <property type="entry name" value="Hybrid sensor histidine kinase/response regulator"/>
    <property type="match status" value="1"/>
</dbReference>
<feature type="transmembrane region" description="Helical" evidence="9">
    <location>
        <begin position="166"/>
        <end position="188"/>
    </location>
</feature>
<evidence type="ECO:0000256" key="6">
    <source>
        <dbReference type="ARBA" id="ARBA00022777"/>
    </source>
</evidence>